<reference evidence="12 13" key="1">
    <citation type="journal article" date="2019" name="Emerg. Microbes Infect.">
        <title>Comprehensive subspecies identification of 175 nontuberculous mycobacteria species based on 7547 genomic profiles.</title>
        <authorList>
            <person name="Matsumoto Y."/>
            <person name="Kinjo T."/>
            <person name="Motooka D."/>
            <person name="Nabeya D."/>
            <person name="Jung N."/>
            <person name="Uechi K."/>
            <person name="Horii T."/>
            <person name="Iida T."/>
            <person name="Fujita J."/>
            <person name="Nakamura S."/>
        </authorList>
    </citation>
    <scope>NUCLEOTIDE SEQUENCE [LARGE SCALE GENOMIC DNA]</scope>
    <source>
        <strain evidence="12 13">JCM 30622</strain>
    </source>
</reference>
<dbReference type="NCBIfam" id="TIGR00831">
    <property type="entry name" value="a_cpa1"/>
    <property type="match status" value="1"/>
</dbReference>
<evidence type="ECO:0000256" key="8">
    <source>
        <dbReference type="ARBA" id="ARBA00023136"/>
    </source>
</evidence>
<feature type="transmembrane region" description="Helical" evidence="10">
    <location>
        <begin position="176"/>
        <end position="194"/>
    </location>
</feature>
<feature type="transmembrane region" description="Helical" evidence="10">
    <location>
        <begin position="258"/>
        <end position="277"/>
    </location>
</feature>
<proteinExistence type="inferred from homology"/>
<evidence type="ECO:0000256" key="10">
    <source>
        <dbReference type="RuleBase" id="RU366002"/>
    </source>
</evidence>
<accession>A0ABN6AU79</accession>
<gene>
    <name evidence="12" type="ORF">MPRI_38780</name>
</gene>
<evidence type="ECO:0000256" key="2">
    <source>
        <dbReference type="ARBA" id="ARBA00022448"/>
    </source>
</evidence>
<keyword evidence="7 10" id="KW-0406">Ion transport</keyword>
<feature type="transmembrane region" description="Helical" evidence="10">
    <location>
        <begin position="206"/>
        <end position="224"/>
    </location>
</feature>
<evidence type="ECO:0000256" key="3">
    <source>
        <dbReference type="ARBA" id="ARBA00022475"/>
    </source>
</evidence>
<evidence type="ECO:0000256" key="1">
    <source>
        <dbReference type="ARBA" id="ARBA00004651"/>
    </source>
</evidence>
<evidence type="ECO:0000256" key="4">
    <source>
        <dbReference type="ARBA" id="ARBA00022692"/>
    </source>
</evidence>
<dbReference type="Pfam" id="PF00999">
    <property type="entry name" value="Na_H_Exchanger"/>
    <property type="match status" value="1"/>
</dbReference>
<dbReference type="EMBL" id="AP022597">
    <property type="protein sequence ID" value="BBY71691.1"/>
    <property type="molecule type" value="Genomic_DNA"/>
</dbReference>
<evidence type="ECO:0000256" key="6">
    <source>
        <dbReference type="ARBA" id="ARBA00023053"/>
    </source>
</evidence>
<feature type="transmembrane region" description="Helical" evidence="10">
    <location>
        <begin position="24"/>
        <end position="43"/>
    </location>
</feature>
<feature type="transmembrane region" description="Helical" evidence="10">
    <location>
        <begin position="289"/>
        <end position="310"/>
    </location>
</feature>
<keyword evidence="5 10" id="KW-1133">Transmembrane helix</keyword>
<evidence type="ECO:0000259" key="11">
    <source>
        <dbReference type="Pfam" id="PF00999"/>
    </source>
</evidence>
<keyword evidence="9 10" id="KW-0739">Sodium transport</keyword>
<keyword evidence="6 10" id="KW-0915">Sodium</keyword>
<evidence type="ECO:0000256" key="9">
    <source>
        <dbReference type="ARBA" id="ARBA00023201"/>
    </source>
</evidence>
<feature type="transmembrane region" description="Helical" evidence="10">
    <location>
        <begin position="136"/>
        <end position="155"/>
    </location>
</feature>
<dbReference type="InterPro" id="IPR006153">
    <property type="entry name" value="Cation/H_exchanger_TM"/>
</dbReference>
<dbReference type="PANTHER" id="PTHR10110:SF86">
    <property type="entry name" value="SODIUM_HYDROGEN EXCHANGER 7"/>
    <property type="match status" value="1"/>
</dbReference>
<keyword evidence="2 10" id="KW-0813">Transport</keyword>
<feature type="transmembrane region" description="Helical" evidence="10">
    <location>
        <begin position="50"/>
        <end position="66"/>
    </location>
</feature>
<feature type="transmembrane region" description="Helical" evidence="10">
    <location>
        <begin position="370"/>
        <end position="391"/>
    </location>
</feature>
<keyword evidence="13" id="KW-1185">Reference proteome</keyword>
<feature type="domain" description="Cation/H+ exchanger transmembrane" evidence="11">
    <location>
        <begin position="35"/>
        <end position="429"/>
    </location>
</feature>
<comment type="subcellular location">
    <subcellularLocation>
        <location evidence="1 10">Cell membrane</location>
        <topology evidence="1 10">Multi-pass membrane protein</topology>
    </subcellularLocation>
</comment>
<dbReference type="InterPro" id="IPR018422">
    <property type="entry name" value="Cation/H_exchanger_CPA1"/>
</dbReference>
<dbReference type="Gene3D" id="6.10.140.1330">
    <property type="match status" value="1"/>
</dbReference>
<protein>
    <submittedName>
        <fullName evidence="12">Na(+)/H(+) exchanger</fullName>
    </submittedName>
</protein>
<dbReference type="Proteomes" id="UP000466578">
    <property type="component" value="Chromosome"/>
</dbReference>
<keyword evidence="8 10" id="KW-0472">Membrane</keyword>
<feature type="transmembrane region" description="Helical" evidence="10">
    <location>
        <begin position="102"/>
        <end position="124"/>
    </location>
</feature>
<comment type="function">
    <text evidence="10">Na(+)/H(+) antiporter that extrudes sodium in exchange for external protons.</text>
</comment>
<keyword evidence="10" id="KW-0050">Antiport</keyword>
<evidence type="ECO:0000313" key="12">
    <source>
        <dbReference type="EMBL" id="BBY71691.1"/>
    </source>
</evidence>
<sequence length="558" mass="59907">MTGRAVRRRAARAATDRVIRQDGLVFGLELIVALVSTVIVGTVIGRRYRVGPPVLLILMGVLLGLVPHFGHVRVNGEIVLLLFLPAILYWEGLNTSFREIRANARIIVFLSVALVIATAVAVSWTARALGMNPHAAGVLGAVLSPTDAAAVAGLAKKLPRRALTVLKAESLINDGTALVLFAVSVHVAIGGAAISPPEVTARFIGSYLGGIAAGLLVGGAVTLLRKRIDAPQEEGALSLVTPFAAFLLAQSMECSGVVAVMVSALVLAYAGPVVIRARSRLQSSAFWDIATFLLNGSLWVFVGVQIPGALRGIAGVDGGIRHALFVALVVTAVVIVSRIFWGEITTLLIRLIDRRQVQRERRVNWRQRFVTVWAGFRGAVSLAAAVAVPMTTLSGAPFPDRSLLIFIVTVVILVTVLVQGSTLPAVVRWAKMPEDATHAEELQLARCRGSQAALAALPTVADEVGISDDLRRRLQTEYEEKAALVLATEDGSTDHRILKGREKVRQVRLGVLEHKRREITALRNQNLIDDIVLRELQNEMDLEEVQLLAAAADEDEGD</sequence>
<feature type="transmembrane region" description="Helical" evidence="10">
    <location>
        <begin position="236"/>
        <end position="252"/>
    </location>
</feature>
<evidence type="ECO:0000256" key="5">
    <source>
        <dbReference type="ARBA" id="ARBA00022989"/>
    </source>
</evidence>
<name>A0ABN6AU79_9MYCO</name>
<feature type="transmembrane region" description="Helical" evidence="10">
    <location>
        <begin position="403"/>
        <end position="427"/>
    </location>
</feature>
<evidence type="ECO:0000256" key="7">
    <source>
        <dbReference type="ARBA" id="ARBA00023065"/>
    </source>
</evidence>
<feature type="transmembrane region" description="Helical" evidence="10">
    <location>
        <begin position="322"/>
        <end position="349"/>
    </location>
</feature>
<comment type="similarity">
    <text evidence="10">Belongs to the monovalent cation:proton antiporter 1 (CPA1) transporter (TC 2.A.36) family.</text>
</comment>
<keyword evidence="3 10" id="KW-1003">Cell membrane</keyword>
<dbReference type="PANTHER" id="PTHR10110">
    <property type="entry name" value="SODIUM/HYDROGEN EXCHANGER"/>
    <property type="match status" value="1"/>
</dbReference>
<keyword evidence="4 10" id="KW-0812">Transmembrane</keyword>
<dbReference type="InterPro" id="IPR004705">
    <property type="entry name" value="Cation/H_exchanger_CPA1_bac"/>
</dbReference>
<organism evidence="12 13">
    <name type="scientific">Mycobacterium paraintracellulare</name>
    <dbReference type="NCBI Taxonomy" id="1138383"/>
    <lineage>
        <taxon>Bacteria</taxon>
        <taxon>Bacillati</taxon>
        <taxon>Actinomycetota</taxon>
        <taxon>Actinomycetes</taxon>
        <taxon>Mycobacteriales</taxon>
        <taxon>Mycobacteriaceae</taxon>
        <taxon>Mycobacterium</taxon>
        <taxon>Mycobacterium avium complex (MAC)</taxon>
    </lineage>
</organism>
<evidence type="ECO:0000313" key="13">
    <source>
        <dbReference type="Proteomes" id="UP000466578"/>
    </source>
</evidence>